<dbReference type="GO" id="GO:0005886">
    <property type="term" value="C:plasma membrane"/>
    <property type="evidence" value="ECO:0007669"/>
    <property type="project" value="TreeGrafter"/>
</dbReference>
<name>A0A672MDT1_SINGR</name>
<organism evidence="5 6">
    <name type="scientific">Sinocyclocheilus grahami</name>
    <name type="common">Dianchi golden-line fish</name>
    <name type="synonym">Barbus grahami</name>
    <dbReference type="NCBI Taxonomy" id="75366"/>
    <lineage>
        <taxon>Eukaryota</taxon>
        <taxon>Metazoa</taxon>
        <taxon>Chordata</taxon>
        <taxon>Craniata</taxon>
        <taxon>Vertebrata</taxon>
        <taxon>Euteleostomi</taxon>
        <taxon>Actinopterygii</taxon>
        <taxon>Neopterygii</taxon>
        <taxon>Teleostei</taxon>
        <taxon>Ostariophysi</taxon>
        <taxon>Cypriniformes</taxon>
        <taxon>Cyprinidae</taxon>
        <taxon>Cyprininae</taxon>
        <taxon>Sinocyclocheilus</taxon>
    </lineage>
</organism>
<feature type="domain" description="Immunoglobulin V-set" evidence="4">
    <location>
        <begin position="9"/>
        <end position="109"/>
    </location>
</feature>
<accession>A0A672MDT1</accession>
<evidence type="ECO:0000259" key="4">
    <source>
        <dbReference type="Pfam" id="PF07686"/>
    </source>
</evidence>
<reference evidence="5" key="2">
    <citation type="submission" date="2025-09" db="UniProtKB">
        <authorList>
            <consortium name="Ensembl"/>
        </authorList>
    </citation>
    <scope>IDENTIFICATION</scope>
</reference>
<evidence type="ECO:0000256" key="2">
    <source>
        <dbReference type="ARBA" id="ARBA00022692"/>
    </source>
</evidence>
<keyword evidence="3" id="KW-0472">Membrane</keyword>
<evidence type="ECO:0000313" key="6">
    <source>
        <dbReference type="Proteomes" id="UP000472262"/>
    </source>
</evidence>
<evidence type="ECO:0000313" key="5">
    <source>
        <dbReference type="Ensembl" id="ENSSGRP00000034952.1"/>
    </source>
</evidence>
<dbReference type="SUPFAM" id="SSF48726">
    <property type="entry name" value="Immunoglobulin"/>
    <property type="match status" value="1"/>
</dbReference>
<dbReference type="OMA" id="YPETYEN"/>
<evidence type="ECO:0000256" key="3">
    <source>
        <dbReference type="ARBA" id="ARBA00023136"/>
    </source>
</evidence>
<dbReference type="AlphaFoldDB" id="A0A672MDT1"/>
<proteinExistence type="predicted"/>
<dbReference type="Gene3D" id="2.60.40.10">
    <property type="entry name" value="Immunoglobulins"/>
    <property type="match status" value="1"/>
</dbReference>
<dbReference type="PANTHER" id="PTHR11860:SF118">
    <property type="entry name" value="CMRF35-LIKE MOLECULE 3-RELATED"/>
    <property type="match status" value="1"/>
</dbReference>
<sequence length="203" mass="22710">MENSLAVNITGSVGSNISVSCSYPETYENNSKYFCQMSGSFAPEDLQCVHTTQPETRSERGRVTLLDDTNAHLLTANISRLAPEDSGKYWCGVDIALLPDFTSAIWITVTKGEIHNTSYGFQMGCDTAWSSSYTSRNESELYRPTNPDYTNTEPADYIDVVSAQTKDQIYTELDSNRQSQVYQSLTADSLQESIYHTIDQMKD</sequence>
<dbReference type="InterPro" id="IPR036179">
    <property type="entry name" value="Ig-like_dom_sf"/>
</dbReference>
<dbReference type="GO" id="GO:0004888">
    <property type="term" value="F:transmembrane signaling receptor activity"/>
    <property type="evidence" value="ECO:0007669"/>
    <property type="project" value="TreeGrafter"/>
</dbReference>
<dbReference type="InterPro" id="IPR050671">
    <property type="entry name" value="CD300_family_receptors"/>
</dbReference>
<dbReference type="InterPro" id="IPR013106">
    <property type="entry name" value="Ig_V-set"/>
</dbReference>
<dbReference type="PANTHER" id="PTHR11860">
    <property type="entry name" value="POLYMERIC-IMMUNOGLOBULIN RECEPTOR"/>
    <property type="match status" value="1"/>
</dbReference>
<reference evidence="5" key="1">
    <citation type="submission" date="2025-08" db="UniProtKB">
        <authorList>
            <consortium name="Ensembl"/>
        </authorList>
    </citation>
    <scope>IDENTIFICATION</scope>
</reference>
<dbReference type="Pfam" id="PF07686">
    <property type="entry name" value="V-set"/>
    <property type="match status" value="1"/>
</dbReference>
<evidence type="ECO:0000256" key="1">
    <source>
        <dbReference type="ARBA" id="ARBA00004370"/>
    </source>
</evidence>
<keyword evidence="6" id="KW-1185">Reference proteome</keyword>
<dbReference type="Proteomes" id="UP000472262">
    <property type="component" value="Unassembled WGS sequence"/>
</dbReference>
<dbReference type="InterPro" id="IPR013783">
    <property type="entry name" value="Ig-like_fold"/>
</dbReference>
<dbReference type="Ensembl" id="ENSSGRT00000037507.1">
    <property type="protein sequence ID" value="ENSSGRP00000034952.1"/>
    <property type="gene ID" value="ENSSGRG00000019352.1"/>
</dbReference>
<keyword evidence="2" id="KW-0812">Transmembrane</keyword>
<comment type="subcellular location">
    <subcellularLocation>
        <location evidence="1">Membrane</location>
    </subcellularLocation>
</comment>
<protein>
    <recommendedName>
        <fullName evidence="4">Immunoglobulin V-set domain-containing protein</fullName>
    </recommendedName>
</protein>
<dbReference type="InParanoid" id="A0A672MDT1"/>